<dbReference type="InterPro" id="IPR018060">
    <property type="entry name" value="HTH_AraC"/>
</dbReference>
<evidence type="ECO:0000313" key="5">
    <source>
        <dbReference type="EMBL" id="WEK37810.1"/>
    </source>
</evidence>
<dbReference type="EMBL" id="CP119311">
    <property type="protein sequence ID" value="WEK37810.1"/>
    <property type="molecule type" value="Genomic_DNA"/>
</dbReference>
<reference evidence="5" key="1">
    <citation type="submission" date="2023-03" db="EMBL/GenBank/DDBJ databases">
        <title>Andean soil-derived lignocellulolytic bacterial consortium as a source of novel taxa and putative plastic-active enzymes.</title>
        <authorList>
            <person name="Diaz-Garcia L."/>
            <person name="Chuvochina M."/>
            <person name="Feuerriegel G."/>
            <person name="Bunk B."/>
            <person name="Sproer C."/>
            <person name="Streit W.R."/>
            <person name="Rodriguez L.M."/>
            <person name="Overmann J."/>
            <person name="Jimenez D.J."/>
        </authorList>
    </citation>
    <scope>NUCLEOTIDE SEQUENCE</scope>
    <source>
        <strain evidence="5">MAG 7</strain>
    </source>
</reference>
<dbReference type="Gene3D" id="1.10.10.60">
    <property type="entry name" value="Homeodomain-like"/>
    <property type="match status" value="2"/>
</dbReference>
<accession>A0AAJ5WW00</accession>
<dbReference type="SUPFAM" id="SSF46689">
    <property type="entry name" value="Homeodomain-like"/>
    <property type="match status" value="1"/>
</dbReference>
<dbReference type="InterPro" id="IPR009057">
    <property type="entry name" value="Homeodomain-like_sf"/>
</dbReference>
<evidence type="ECO:0000256" key="2">
    <source>
        <dbReference type="ARBA" id="ARBA00023125"/>
    </source>
</evidence>
<dbReference type="PANTHER" id="PTHR43280">
    <property type="entry name" value="ARAC-FAMILY TRANSCRIPTIONAL REGULATOR"/>
    <property type="match status" value="1"/>
</dbReference>
<evidence type="ECO:0000256" key="3">
    <source>
        <dbReference type="ARBA" id="ARBA00023163"/>
    </source>
</evidence>
<evidence type="ECO:0000259" key="4">
    <source>
        <dbReference type="PROSITE" id="PS01124"/>
    </source>
</evidence>
<name>A0AAJ5WW00_9BACT</name>
<dbReference type="SMART" id="SM00342">
    <property type="entry name" value="HTH_ARAC"/>
    <property type="match status" value="1"/>
</dbReference>
<dbReference type="GO" id="GO:0003700">
    <property type="term" value="F:DNA-binding transcription factor activity"/>
    <property type="evidence" value="ECO:0007669"/>
    <property type="project" value="InterPro"/>
</dbReference>
<dbReference type="PANTHER" id="PTHR43280:SF11">
    <property type="entry name" value="RCS-SPECIFIC HTH-TYPE TRANSCRIPTIONAL ACTIVATOR RCLR"/>
    <property type="match status" value="1"/>
</dbReference>
<proteinExistence type="predicted"/>
<keyword evidence="3" id="KW-0804">Transcription</keyword>
<protein>
    <submittedName>
        <fullName evidence="5">AraC family transcriptional regulator</fullName>
    </submittedName>
</protein>
<sequence>MQRIEPGEREAILKIVALIHQDPQQHYSIAALAVAVGASLTRVKQLFKAVTGRPFYQQVFEIRMQRATELLAATELPIPQIARKVGYRNTNAFSRAFRKYTKGISASQYRLRYPGG</sequence>
<gene>
    <name evidence="5" type="ORF">P0Y53_09880</name>
</gene>
<feature type="domain" description="HTH araC/xylS-type" evidence="4">
    <location>
        <begin position="13"/>
        <end position="100"/>
    </location>
</feature>
<keyword evidence="2" id="KW-0238">DNA-binding</keyword>
<dbReference type="Proteomes" id="UP001220610">
    <property type="component" value="Chromosome"/>
</dbReference>
<evidence type="ECO:0000313" key="6">
    <source>
        <dbReference type="Proteomes" id="UP001220610"/>
    </source>
</evidence>
<dbReference type="GO" id="GO:0043565">
    <property type="term" value="F:sequence-specific DNA binding"/>
    <property type="evidence" value="ECO:0007669"/>
    <property type="project" value="InterPro"/>
</dbReference>
<dbReference type="PROSITE" id="PS01124">
    <property type="entry name" value="HTH_ARAC_FAMILY_2"/>
    <property type="match status" value="1"/>
</dbReference>
<evidence type="ECO:0000256" key="1">
    <source>
        <dbReference type="ARBA" id="ARBA00023015"/>
    </source>
</evidence>
<keyword evidence="1" id="KW-0805">Transcription regulation</keyword>
<dbReference type="Pfam" id="PF12833">
    <property type="entry name" value="HTH_18"/>
    <property type="match status" value="1"/>
</dbReference>
<dbReference type="AlphaFoldDB" id="A0AAJ5WW00"/>
<organism evidence="5 6">
    <name type="scientific">Candidatus Pseudobacter hemicellulosilyticus</name>
    <dbReference type="NCBI Taxonomy" id="3121375"/>
    <lineage>
        <taxon>Bacteria</taxon>
        <taxon>Pseudomonadati</taxon>
        <taxon>Bacteroidota</taxon>
        <taxon>Chitinophagia</taxon>
        <taxon>Chitinophagales</taxon>
        <taxon>Chitinophagaceae</taxon>
        <taxon>Pseudobacter</taxon>
    </lineage>
</organism>